<keyword evidence="10" id="KW-1185">Reference proteome</keyword>
<dbReference type="Gene3D" id="3.40.50.720">
    <property type="entry name" value="NAD(P)-binding Rossmann-like Domain"/>
    <property type="match status" value="1"/>
</dbReference>
<keyword evidence="5" id="KW-0560">Oxidoreductase</keyword>
<evidence type="ECO:0000313" key="10">
    <source>
        <dbReference type="Proteomes" id="UP000006055"/>
    </source>
</evidence>
<protein>
    <submittedName>
        <fullName evidence="9">Theronine dehydrogenase-like Zn-dependent dehydrogenase</fullName>
    </submittedName>
</protein>
<keyword evidence="4 7" id="KW-0862">Zinc</keyword>
<evidence type="ECO:0000256" key="7">
    <source>
        <dbReference type="RuleBase" id="RU361277"/>
    </source>
</evidence>
<dbReference type="InterPro" id="IPR011032">
    <property type="entry name" value="GroES-like_sf"/>
</dbReference>
<dbReference type="Pfam" id="PF00107">
    <property type="entry name" value="ADH_zinc_N"/>
    <property type="match status" value="1"/>
</dbReference>
<dbReference type="eggNOG" id="COG1063">
    <property type="taxonomic scope" value="Bacteria"/>
</dbReference>
<evidence type="ECO:0000259" key="8">
    <source>
        <dbReference type="SMART" id="SM00829"/>
    </source>
</evidence>
<dbReference type="GO" id="GO:0016616">
    <property type="term" value="F:oxidoreductase activity, acting on the CH-OH group of donors, NAD or NADP as acceptor"/>
    <property type="evidence" value="ECO:0007669"/>
    <property type="project" value="UniProtKB-ARBA"/>
</dbReference>
<dbReference type="Proteomes" id="UP000006055">
    <property type="component" value="Chromosome"/>
</dbReference>
<dbReference type="SUPFAM" id="SSF51735">
    <property type="entry name" value="NAD(P)-binding Rossmann-fold domains"/>
    <property type="match status" value="1"/>
</dbReference>
<dbReference type="EMBL" id="CP003360">
    <property type="protein sequence ID" value="AFM23473.1"/>
    <property type="molecule type" value="Genomic_DNA"/>
</dbReference>
<dbReference type="SMART" id="SM00829">
    <property type="entry name" value="PKS_ER"/>
    <property type="match status" value="1"/>
</dbReference>
<dbReference type="FunFam" id="3.40.50.720:FF:000068">
    <property type="entry name" value="Sorbitol dehydrogenase"/>
    <property type="match status" value="1"/>
</dbReference>
<sequence length="352" mass="37416">MKAAVWYGKKDVRVENVPEPPAPGPGQVKVKVHWCGICGSDLHEYDAGPIFIPAEAPHPLTGVQAPLILGHEFSGEVVEIGEGVQNIQVGERITADACQYCGKCYMCKRNRYSVCSSLAFTGLMANGAFADYVNVPAYTIYRLPPEMPSDVGAVVEPAAVGVHAIRRGRVLEGDTVAVVGAGTIGLVTLQAAKAAGASKVIVLEMAQARKEYAKKLGATAVIDPSEQDAIKAVRQLTDGLGVDVAIECVGGSETGALAVDLTRQGGKTVLVGIFEKPSEIHFNNLVFFEKEIVGSLAYYGEFSTAIALMADGRIAAQPMITAKIKLDDIVEKGFKELLANREQHIKILVSPQ</sequence>
<evidence type="ECO:0000256" key="3">
    <source>
        <dbReference type="ARBA" id="ARBA00022723"/>
    </source>
</evidence>
<evidence type="ECO:0000256" key="6">
    <source>
        <dbReference type="ARBA" id="ARBA00023027"/>
    </source>
</evidence>
<dbReference type="SUPFAM" id="SSF50129">
    <property type="entry name" value="GroES-like"/>
    <property type="match status" value="1"/>
</dbReference>
<dbReference type="HOGENOM" id="CLU_026673_11_0_7"/>
<dbReference type="Pfam" id="PF08240">
    <property type="entry name" value="ADH_N"/>
    <property type="match status" value="1"/>
</dbReference>
<dbReference type="InterPro" id="IPR020843">
    <property type="entry name" value="ER"/>
</dbReference>
<proteinExistence type="inferred from homology"/>
<accession>I4C1N2</accession>
<evidence type="ECO:0000256" key="2">
    <source>
        <dbReference type="ARBA" id="ARBA00008072"/>
    </source>
</evidence>
<dbReference type="InterPro" id="IPR036291">
    <property type="entry name" value="NAD(P)-bd_dom_sf"/>
</dbReference>
<gene>
    <name evidence="9" type="ordered locus">Desti_0748</name>
</gene>
<evidence type="ECO:0000256" key="5">
    <source>
        <dbReference type="ARBA" id="ARBA00023002"/>
    </source>
</evidence>
<reference evidence="10" key="1">
    <citation type="submission" date="2012-06" db="EMBL/GenBank/DDBJ databases">
        <title>Complete sequence of chromosome of Desulfomonile tiedjei DSM 6799.</title>
        <authorList>
            <person name="Lucas S."/>
            <person name="Copeland A."/>
            <person name="Lapidus A."/>
            <person name="Glavina del Rio T."/>
            <person name="Dalin E."/>
            <person name="Tice H."/>
            <person name="Bruce D."/>
            <person name="Goodwin L."/>
            <person name="Pitluck S."/>
            <person name="Peters L."/>
            <person name="Ovchinnikova G."/>
            <person name="Zeytun A."/>
            <person name="Lu M."/>
            <person name="Kyrpides N."/>
            <person name="Mavromatis K."/>
            <person name="Ivanova N."/>
            <person name="Brettin T."/>
            <person name="Detter J.C."/>
            <person name="Han C."/>
            <person name="Larimer F."/>
            <person name="Land M."/>
            <person name="Hauser L."/>
            <person name="Markowitz V."/>
            <person name="Cheng J.-F."/>
            <person name="Hugenholtz P."/>
            <person name="Woyke T."/>
            <person name="Wu D."/>
            <person name="Spring S."/>
            <person name="Schroeder M."/>
            <person name="Brambilla E."/>
            <person name="Klenk H.-P."/>
            <person name="Eisen J.A."/>
        </authorList>
    </citation>
    <scope>NUCLEOTIDE SEQUENCE [LARGE SCALE GENOMIC DNA]</scope>
    <source>
        <strain evidence="10">ATCC 49306 / DSM 6799 / DCB-1</strain>
    </source>
</reference>
<keyword evidence="3 7" id="KW-0479">Metal-binding</keyword>
<evidence type="ECO:0000256" key="4">
    <source>
        <dbReference type="ARBA" id="ARBA00022833"/>
    </source>
</evidence>
<dbReference type="PANTHER" id="PTHR43161:SF26">
    <property type="entry name" value="GALACTITOL 1-PHOSPHATE 5-DEHYDROGENASE"/>
    <property type="match status" value="1"/>
</dbReference>
<dbReference type="InterPro" id="IPR002328">
    <property type="entry name" value="ADH_Zn_CS"/>
</dbReference>
<dbReference type="InterPro" id="IPR013154">
    <property type="entry name" value="ADH-like_N"/>
</dbReference>
<name>I4C1N2_DESTA</name>
<dbReference type="PATRIC" id="fig|706587.4.peg.845"/>
<evidence type="ECO:0000313" key="9">
    <source>
        <dbReference type="EMBL" id="AFM23473.1"/>
    </source>
</evidence>
<dbReference type="CDD" id="cd08233">
    <property type="entry name" value="butanediol_DH_like"/>
    <property type="match status" value="1"/>
</dbReference>
<dbReference type="Gene3D" id="3.90.180.10">
    <property type="entry name" value="Medium-chain alcohol dehydrogenases, catalytic domain"/>
    <property type="match status" value="1"/>
</dbReference>
<dbReference type="OrthoDB" id="9774952at2"/>
<dbReference type="PANTHER" id="PTHR43161">
    <property type="entry name" value="SORBITOL DEHYDROGENASE"/>
    <property type="match status" value="1"/>
</dbReference>
<feature type="domain" description="Enoyl reductase (ER)" evidence="8">
    <location>
        <begin position="8"/>
        <end position="349"/>
    </location>
</feature>
<keyword evidence="6" id="KW-0520">NAD</keyword>
<dbReference type="AlphaFoldDB" id="I4C1N2"/>
<dbReference type="InterPro" id="IPR013149">
    <property type="entry name" value="ADH-like_C"/>
</dbReference>
<dbReference type="RefSeq" id="WP_014808629.1">
    <property type="nucleotide sequence ID" value="NC_018025.1"/>
</dbReference>
<dbReference type="PROSITE" id="PS00059">
    <property type="entry name" value="ADH_ZINC"/>
    <property type="match status" value="1"/>
</dbReference>
<evidence type="ECO:0000256" key="1">
    <source>
        <dbReference type="ARBA" id="ARBA00001947"/>
    </source>
</evidence>
<dbReference type="KEGG" id="dti:Desti_0748"/>
<comment type="similarity">
    <text evidence="2 7">Belongs to the zinc-containing alcohol dehydrogenase family.</text>
</comment>
<organism evidence="9 10">
    <name type="scientific">Desulfomonile tiedjei (strain ATCC 49306 / DSM 6799 / DCB-1)</name>
    <dbReference type="NCBI Taxonomy" id="706587"/>
    <lineage>
        <taxon>Bacteria</taxon>
        <taxon>Pseudomonadati</taxon>
        <taxon>Thermodesulfobacteriota</taxon>
        <taxon>Desulfomonilia</taxon>
        <taxon>Desulfomonilales</taxon>
        <taxon>Desulfomonilaceae</taxon>
        <taxon>Desulfomonile</taxon>
    </lineage>
</organism>
<comment type="cofactor">
    <cofactor evidence="1 7">
        <name>Zn(2+)</name>
        <dbReference type="ChEBI" id="CHEBI:29105"/>
    </cofactor>
</comment>
<dbReference type="GO" id="GO:0008270">
    <property type="term" value="F:zinc ion binding"/>
    <property type="evidence" value="ECO:0007669"/>
    <property type="project" value="InterPro"/>
</dbReference>
<dbReference type="STRING" id="706587.Desti_0748"/>